<dbReference type="EMBL" id="JAVHXJ020000131">
    <property type="protein sequence ID" value="MGI1899905.1"/>
    <property type="molecule type" value="Genomic_DNA"/>
</dbReference>
<evidence type="ECO:0000313" key="2">
    <source>
        <dbReference type="Proteomes" id="UP001354073"/>
    </source>
</evidence>
<reference evidence="1" key="1">
    <citation type="submission" date="2024-11" db="EMBL/GenBank/DDBJ databases">
        <title>Identification of new Vibrio campbellii strains harboring the pVA1 plasmid isolated from Penaeus vannamei postlarvae affected by outbreaks of acute hepatopancreatic necrosis disease (AHPND) in Mexico.</title>
        <authorList>
            <person name="Gomez-Gil B."/>
            <person name="Enciso-Ibarra J."/>
        </authorList>
    </citation>
    <scope>NUCLEOTIDE SEQUENCE</scope>
    <source>
        <strain evidence="1">M270204</strain>
    </source>
</reference>
<proteinExistence type="predicted"/>
<name>A0ACC7RD38_9VIBR</name>
<comment type="caution">
    <text evidence="1">The sequence shown here is derived from an EMBL/GenBank/DDBJ whole genome shotgun (WGS) entry which is preliminary data.</text>
</comment>
<evidence type="ECO:0000313" key="1">
    <source>
        <dbReference type="EMBL" id="MGI1899905.1"/>
    </source>
</evidence>
<accession>A0ACC7RD38</accession>
<dbReference type="Proteomes" id="UP001354073">
    <property type="component" value="Unassembled WGS sequence"/>
</dbReference>
<protein>
    <submittedName>
        <fullName evidence="1">Uncharacterized protein</fullName>
    </submittedName>
</protein>
<sequence length="347" mass="39281">MAKQLGKGFEMEEHLRNYFNQAGYYVVRGVPFNYEGFDVTDIDLWLYSRASPTARNVTIVDVKNKKTPQAIERIFWVKGLSEAVGAENAIVATTDRREAVKDFGRQLGILVLDGIFLSKLSKKTTHSPRLSDEEFISNIEMYSLGKLDGDWKGQILLSKTLLSKGLNFDTCNKWLDVAEFFAQQTVVHTTHSVTAYRCFTYVLSLFSVGIDYIMRELSFLDQNERKEKLAEGFTYGSMGKEGIENMVNMSLSLVEQFSEEGKAVANQVKRKVENEFNTLPSSILAEFLSSNTHITSLFNTAKELELCATSKEPMEYSSLSVQVKSLIGCLLDYWSIDRKTFVEALTK</sequence>
<organism evidence="1 2">
    <name type="scientific">Vibrio campbellii</name>
    <dbReference type="NCBI Taxonomy" id="680"/>
    <lineage>
        <taxon>Bacteria</taxon>
        <taxon>Pseudomonadati</taxon>
        <taxon>Pseudomonadota</taxon>
        <taxon>Gammaproteobacteria</taxon>
        <taxon>Vibrionales</taxon>
        <taxon>Vibrionaceae</taxon>
        <taxon>Vibrio</taxon>
    </lineage>
</organism>
<gene>
    <name evidence="1" type="ORF">REH74_020520</name>
</gene>